<evidence type="ECO:0000313" key="3">
    <source>
        <dbReference type="Proteomes" id="UP001416858"/>
    </source>
</evidence>
<dbReference type="EMBL" id="BAABRO010000002">
    <property type="protein sequence ID" value="GAA5506088.1"/>
    <property type="molecule type" value="Genomic_DNA"/>
</dbReference>
<accession>A0ABP9VPH3</accession>
<organism evidence="2 3">
    <name type="scientific">Novipirellula caenicola</name>
    <dbReference type="NCBI Taxonomy" id="1536901"/>
    <lineage>
        <taxon>Bacteria</taxon>
        <taxon>Pseudomonadati</taxon>
        <taxon>Planctomycetota</taxon>
        <taxon>Planctomycetia</taxon>
        <taxon>Pirellulales</taxon>
        <taxon>Pirellulaceae</taxon>
        <taxon>Novipirellula</taxon>
    </lineage>
</organism>
<protein>
    <recommendedName>
        <fullName evidence="1">DUF1570 domain-containing protein</fullName>
    </recommendedName>
</protein>
<reference evidence="2 3" key="1">
    <citation type="submission" date="2024-02" db="EMBL/GenBank/DDBJ databases">
        <title>Rhodopirellula caenicola NBRC 110016.</title>
        <authorList>
            <person name="Ichikawa N."/>
            <person name="Katano-Makiyama Y."/>
            <person name="Hidaka K."/>
        </authorList>
    </citation>
    <scope>NUCLEOTIDE SEQUENCE [LARGE SCALE GENOMIC DNA]</scope>
    <source>
        <strain evidence="2 3">NBRC 110016</strain>
    </source>
</reference>
<comment type="caution">
    <text evidence="2">The sequence shown here is derived from an EMBL/GenBank/DDBJ whole genome shotgun (WGS) entry which is preliminary data.</text>
</comment>
<evidence type="ECO:0000313" key="2">
    <source>
        <dbReference type="EMBL" id="GAA5506088.1"/>
    </source>
</evidence>
<dbReference type="InterPro" id="IPR011464">
    <property type="entry name" value="DUF1570"/>
</dbReference>
<feature type="domain" description="DUF1570" evidence="1">
    <location>
        <begin position="205"/>
        <end position="330"/>
    </location>
</feature>
<proteinExistence type="predicted"/>
<dbReference type="RefSeq" id="WP_345683049.1">
    <property type="nucleotide sequence ID" value="NZ_BAABRO010000002.1"/>
</dbReference>
<dbReference type="Proteomes" id="UP001416858">
    <property type="component" value="Unassembled WGS sequence"/>
</dbReference>
<name>A0ABP9VPH3_9BACT</name>
<gene>
    <name evidence="2" type="ORF">Rcae01_01538</name>
</gene>
<sequence>MLQTVTPLLFIGSLLIMLGSGNACGFETIQFKPGTGSDDTAPPRTVVGELLVEAQDGGLLVQADDGRIWTIQPENLIKRTSNSDPLVPISDEQMIQRMTKEMPPGFSVYQTANYLIIHNTDENHARLVGSLFEQLYRSFFSYWKNQRWELPEPRFPLVALLLDDHDSFLQHAKNEIGESANSVIGYYHLASNRMTTFNVPNWERNIATIIHEATHQLAYNCGLQRRFADNPMWVSEGLAMFFESPDRRNAKGWRGIGRVNQKNLARWNSYLPTRPDESLATLIADDSRFRSPATAADAYGEGWALTYFLLKTHREEFVNYLRQLSEVKPLVELSKRERIAMFETAFDTTLEKLDKQFLTYMRRVR</sequence>
<dbReference type="Pfam" id="PF07607">
    <property type="entry name" value="DUF1570"/>
    <property type="match status" value="1"/>
</dbReference>
<keyword evidence="3" id="KW-1185">Reference proteome</keyword>
<evidence type="ECO:0000259" key="1">
    <source>
        <dbReference type="Pfam" id="PF07607"/>
    </source>
</evidence>